<dbReference type="RefSeq" id="WP_167678993.1">
    <property type="nucleotide sequence ID" value="NZ_CP050313.1"/>
</dbReference>
<evidence type="ECO:0000256" key="7">
    <source>
        <dbReference type="SAM" id="MobiDB-lite"/>
    </source>
</evidence>
<dbReference type="CDD" id="cd00268">
    <property type="entry name" value="DEADc"/>
    <property type="match status" value="1"/>
</dbReference>
<feature type="compositionally biased region" description="Low complexity" evidence="7">
    <location>
        <begin position="407"/>
        <end position="418"/>
    </location>
</feature>
<dbReference type="GO" id="GO:0003724">
    <property type="term" value="F:RNA helicase activity"/>
    <property type="evidence" value="ECO:0007669"/>
    <property type="project" value="TreeGrafter"/>
</dbReference>
<dbReference type="AlphaFoldDB" id="A0A6G9QNC1"/>
<evidence type="ECO:0000259" key="8">
    <source>
        <dbReference type="PROSITE" id="PS51192"/>
    </source>
</evidence>
<keyword evidence="1 6" id="KW-0547">Nucleotide-binding</keyword>
<organism evidence="10 11">
    <name type="scientific">Shewanella aestuarii</name>
    <dbReference type="NCBI Taxonomy" id="1028752"/>
    <lineage>
        <taxon>Bacteria</taxon>
        <taxon>Pseudomonadati</taxon>
        <taxon>Pseudomonadota</taxon>
        <taxon>Gammaproteobacteria</taxon>
        <taxon>Alteromonadales</taxon>
        <taxon>Shewanellaceae</taxon>
        <taxon>Shewanella</taxon>
    </lineage>
</organism>
<reference evidence="10 11" key="1">
    <citation type="submission" date="2020-03" db="EMBL/GenBank/DDBJ databases">
        <title>Complete genome sequence of Shewanella sp.</title>
        <authorList>
            <person name="Kim Y.-S."/>
            <person name="Kim S.-J."/>
            <person name="Jung H.-K."/>
            <person name="Kim K.-H."/>
        </authorList>
    </citation>
    <scope>NUCLEOTIDE SEQUENCE [LARGE SCALE GENOMIC DNA]</scope>
    <source>
        <strain evidence="10 11">PN3F2</strain>
    </source>
</reference>
<name>A0A6G9QNC1_9GAMM</name>
<dbReference type="PROSITE" id="PS51192">
    <property type="entry name" value="HELICASE_ATP_BIND_1"/>
    <property type="match status" value="1"/>
</dbReference>
<dbReference type="InterPro" id="IPR014001">
    <property type="entry name" value="Helicase_ATP-bd"/>
</dbReference>
<evidence type="ECO:0000313" key="11">
    <source>
        <dbReference type="Proteomes" id="UP000502608"/>
    </source>
</evidence>
<dbReference type="InterPro" id="IPR000629">
    <property type="entry name" value="RNA-helicase_DEAD-box_CS"/>
</dbReference>
<dbReference type="InterPro" id="IPR001650">
    <property type="entry name" value="Helicase_C-like"/>
</dbReference>
<dbReference type="InterPro" id="IPR011545">
    <property type="entry name" value="DEAD/DEAH_box_helicase_dom"/>
</dbReference>
<dbReference type="EMBL" id="CP050313">
    <property type="protein sequence ID" value="QIR15321.1"/>
    <property type="molecule type" value="Genomic_DNA"/>
</dbReference>
<dbReference type="Proteomes" id="UP000502608">
    <property type="component" value="Chromosome"/>
</dbReference>
<keyword evidence="3 6" id="KW-0347">Helicase</keyword>
<evidence type="ECO:0000256" key="1">
    <source>
        <dbReference type="ARBA" id="ARBA00022741"/>
    </source>
</evidence>
<comment type="similarity">
    <text evidence="5 6">Belongs to the DEAD box helicase family.</text>
</comment>
<dbReference type="Pfam" id="PF00271">
    <property type="entry name" value="Helicase_C"/>
    <property type="match status" value="1"/>
</dbReference>
<feature type="region of interest" description="Disordered" evidence="7">
    <location>
        <begin position="378"/>
        <end position="418"/>
    </location>
</feature>
<dbReference type="SMART" id="SM00487">
    <property type="entry name" value="DEXDc"/>
    <property type="match status" value="1"/>
</dbReference>
<evidence type="ECO:0000256" key="6">
    <source>
        <dbReference type="RuleBase" id="RU000492"/>
    </source>
</evidence>
<evidence type="ECO:0000256" key="4">
    <source>
        <dbReference type="ARBA" id="ARBA00022840"/>
    </source>
</evidence>
<dbReference type="PROSITE" id="PS51194">
    <property type="entry name" value="HELICASE_CTER"/>
    <property type="match status" value="1"/>
</dbReference>
<dbReference type="Pfam" id="PF00270">
    <property type="entry name" value="DEAD"/>
    <property type="match status" value="1"/>
</dbReference>
<feature type="domain" description="Helicase C-terminal" evidence="9">
    <location>
        <begin position="218"/>
        <end position="383"/>
    </location>
</feature>
<dbReference type="SMART" id="SM00490">
    <property type="entry name" value="HELICc"/>
    <property type="match status" value="1"/>
</dbReference>
<dbReference type="CDD" id="cd18787">
    <property type="entry name" value="SF2_C_DEAD"/>
    <property type="match status" value="1"/>
</dbReference>
<keyword evidence="2 6" id="KW-0378">Hydrolase</keyword>
<evidence type="ECO:0000256" key="3">
    <source>
        <dbReference type="ARBA" id="ARBA00022806"/>
    </source>
</evidence>
<protein>
    <submittedName>
        <fullName evidence="10">DEAD/DEAH box helicase</fullName>
    </submittedName>
</protein>
<dbReference type="PROSITE" id="PS00039">
    <property type="entry name" value="DEAD_ATP_HELICASE"/>
    <property type="match status" value="1"/>
</dbReference>
<evidence type="ECO:0000313" key="10">
    <source>
        <dbReference type="EMBL" id="QIR15321.1"/>
    </source>
</evidence>
<dbReference type="GO" id="GO:0016787">
    <property type="term" value="F:hydrolase activity"/>
    <property type="evidence" value="ECO:0007669"/>
    <property type="project" value="UniProtKB-KW"/>
</dbReference>
<dbReference type="GO" id="GO:0005524">
    <property type="term" value="F:ATP binding"/>
    <property type="evidence" value="ECO:0007669"/>
    <property type="project" value="UniProtKB-KW"/>
</dbReference>
<dbReference type="GO" id="GO:0005829">
    <property type="term" value="C:cytosol"/>
    <property type="evidence" value="ECO:0007669"/>
    <property type="project" value="TreeGrafter"/>
</dbReference>
<feature type="domain" description="Helicase ATP-binding" evidence="8">
    <location>
        <begin position="31"/>
        <end position="206"/>
    </location>
</feature>
<evidence type="ECO:0000256" key="2">
    <source>
        <dbReference type="ARBA" id="ARBA00022801"/>
    </source>
</evidence>
<keyword evidence="4 6" id="KW-0067">ATP-binding</keyword>
<accession>A0A6G9QNC1</accession>
<dbReference type="PANTHER" id="PTHR47959:SF2">
    <property type="entry name" value="ATP-DEPENDENT RNA HELICASE DEAD BOX FAMILY"/>
    <property type="match status" value="1"/>
</dbReference>
<gene>
    <name evidence="10" type="ORF">HBH39_13175</name>
</gene>
<evidence type="ECO:0000259" key="9">
    <source>
        <dbReference type="PROSITE" id="PS51194"/>
    </source>
</evidence>
<sequence length="418" mass="45561">MSFSTFKLNSQLLSALPEKVTKPSRIQDLVIEAIIAAKDVLALAQTGSGKTYAYGLPVLHRLSLMPAAQLQKQGPMALVIVPTRELATQIGQDLSPLAHKVGLTLDVLCGGEAIEQQINRLSSKVHMIVATPGRLLALVEQGFIRFEHVQSVVLDEADRLLDMGFIKEINVLLKRMPNKQTLLFSATLPDALDALAGQVLATGHVRVEAHAVNSAVDDIEQTLYLVNKGSKAKVLMHLMNLHQWSQVLVFVNAKDNADALCKKLRKAGIDCAALHGDKNQVDRSQSLADFKTGQLSVLVVTDVLARGIHIDALPVVINFELPHQAAVYVHRIGRTARAGQSGIALSLVSHSEIQHLDAIRLLTQQPLTLKTLEAFPVTDKPSCNTSKRPPRDKQANRRTASKRSSRDFSSASRNKSSI</sequence>
<dbReference type="KEGG" id="saes:HBH39_13175"/>
<dbReference type="InterPro" id="IPR044742">
    <property type="entry name" value="DEAD/DEAH_RhlB"/>
</dbReference>
<dbReference type="InterPro" id="IPR050079">
    <property type="entry name" value="DEAD_box_RNA_helicase"/>
</dbReference>
<dbReference type="PANTHER" id="PTHR47959">
    <property type="entry name" value="ATP-DEPENDENT RNA HELICASE RHLE-RELATED"/>
    <property type="match status" value="1"/>
</dbReference>
<dbReference type="Gene3D" id="3.40.50.300">
    <property type="entry name" value="P-loop containing nucleotide triphosphate hydrolases"/>
    <property type="match status" value="2"/>
</dbReference>
<evidence type="ECO:0000256" key="5">
    <source>
        <dbReference type="ARBA" id="ARBA00038437"/>
    </source>
</evidence>
<dbReference type="SUPFAM" id="SSF52540">
    <property type="entry name" value="P-loop containing nucleoside triphosphate hydrolases"/>
    <property type="match status" value="1"/>
</dbReference>
<dbReference type="GO" id="GO:0003676">
    <property type="term" value="F:nucleic acid binding"/>
    <property type="evidence" value="ECO:0007669"/>
    <property type="project" value="InterPro"/>
</dbReference>
<dbReference type="InterPro" id="IPR027417">
    <property type="entry name" value="P-loop_NTPase"/>
</dbReference>
<keyword evidence="11" id="KW-1185">Reference proteome</keyword>
<proteinExistence type="inferred from homology"/>